<feature type="domain" description="3-dehydroquinate synthase N-terminal" evidence="6">
    <location>
        <begin position="84"/>
        <end position="197"/>
    </location>
</feature>
<dbReference type="EC" id="4.2.3.4" evidence="8"/>
<gene>
    <name evidence="8" type="primary">aroB</name>
    <name evidence="9" type="ORF">B0A62_07470</name>
    <name evidence="8" type="ORF">IW20_23480</name>
</gene>
<dbReference type="AlphaFoldDB" id="A0A085ZWT6"/>
<dbReference type="RefSeq" id="WP_035628057.1">
    <property type="nucleotide sequence ID" value="NZ_JBEWQG010000013.1"/>
</dbReference>
<comment type="caution">
    <text evidence="8">The sequence shown here is derived from an EMBL/GenBank/DDBJ whole genome shotgun (WGS) entry which is preliminary data.</text>
</comment>
<dbReference type="Gene3D" id="3.40.50.1970">
    <property type="match status" value="1"/>
</dbReference>
<keyword evidence="3" id="KW-0520">NAD</keyword>
<accession>A0A085ZWT6</accession>
<organism evidence="8 10">
    <name type="scientific">Flavobacterium hydatis</name>
    <name type="common">Cytophaga aquatilis</name>
    <dbReference type="NCBI Taxonomy" id="991"/>
    <lineage>
        <taxon>Bacteria</taxon>
        <taxon>Pseudomonadati</taxon>
        <taxon>Bacteroidota</taxon>
        <taxon>Flavobacteriia</taxon>
        <taxon>Flavobacteriales</taxon>
        <taxon>Flavobacteriaceae</taxon>
        <taxon>Flavobacterium</taxon>
    </lineage>
</organism>
<evidence type="ECO:0000256" key="2">
    <source>
        <dbReference type="ARBA" id="ARBA00022605"/>
    </source>
</evidence>
<dbReference type="InterPro" id="IPR030960">
    <property type="entry name" value="DHQS/DOIS_N"/>
</dbReference>
<dbReference type="SUPFAM" id="SSF56796">
    <property type="entry name" value="Dehydroquinate synthase-like"/>
    <property type="match status" value="1"/>
</dbReference>
<dbReference type="PANTHER" id="PTHR43622">
    <property type="entry name" value="3-DEHYDROQUINATE SYNTHASE"/>
    <property type="match status" value="1"/>
</dbReference>
<name>A0A085ZWT6_FLAHY</name>
<evidence type="ECO:0000313" key="11">
    <source>
        <dbReference type="Proteomes" id="UP000198424"/>
    </source>
</evidence>
<dbReference type="EMBL" id="MUGY01000005">
    <property type="protein sequence ID" value="OXA95814.1"/>
    <property type="molecule type" value="Genomic_DNA"/>
</dbReference>
<sequence length="390" mass="43566">MKHQHILQQNFQVTFNYDIIFSRSLFEVNNTSLIDVIKKEPGFQQPKVTIVIDNGVVDATSQFITKVIRYFNEHQFAITEANILVVQGGEDVKNSSEYIEAVLELINNNKIDRHSFLIAIGGGAVLDAVGYAAAIAHRGVRLIRIPTTVLSQNDSGVGVKNSMNYFGKKNFLGTFAPPYAVLNDSDFLTTLSERNWRSGISEAIKVALIKDASFFDWIENNTQALNNRDVSVMETLIIRCAALHTDHISKKGDPFEKGSSRPLDFGHWAAHKMEQLTNYEITHGEAVAIGIALDVAYSYLSNKIDKPSLDRILKCFLILGFAINHPILDTHFDEVIKGLDEFREHLGGQLTIMLLSDIGTGEEVHALDNNLIAESVQYLYSFCQLNTEVC</sequence>
<dbReference type="InterPro" id="IPR050071">
    <property type="entry name" value="Dehydroquinate_synthase"/>
</dbReference>
<evidence type="ECO:0000256" key="3">
    <source>
        <dbReference type="ARBA" id="ARBA00023027"/>
    </source>
</evidence>
<dbReference type="InterPro" id="IPR056179">
    <property type="entry name" value="DHQS_C"/>
</dbReference>
<keyword evidence="5 8" id="KW-0456">Lyase</keyword>
<feature type="domain" description="3-dehydroquinate synthase C-terminal" evidence="7">
    <location>
        <begin position="199"/>
        <end position="336"/>
    </location>
</feature>
<dbReference type="GO" id="GO:0008652">
    <property type="term" value="P:amino acid biosynthetic process"/>
    <property type="evidence" value="ECO:0007669"/>
    <property type="project" value="UniProtKB-KW"/>
</dbReference>
<dbReference type="Proteomes" id="UP000198424">
    <property type="component" value="Unassembled WGS sequence"/>
</dbReference>
<dbReference type="EMBL" id="JPRM01000051">
    <property type="protein sequence ID" value="KFF08900.1"/>
    <property type="molecule type" value="Genomic_DNA"/>
</dbReference>
<evidence type="ECO:0000256" key="5">
    <source>
        <dbReference type="ARBA" id="ARBA00023239"/>
    </source>
</evidence>
<keyword evidence="11" id="KW-1185">Reference proteome</keyword>
<comment type="cofactor">
    <cofactor evidence="1">
        <name>NAD(+)</name>
        <dbReference type="ChEBI" id="CHEBI:57540"/>
    </cofactor>
</comment>
<reference evidence="8 10" key="1">
    <citation type="submission" date="2014-07" db="EMBL/GenBank/DDBJ databases">
        <title>Genome of Flavobacterium hydatis DSM 2063.</title>
        <authorList>
            <person name="Pipes S.E."/>
            <person name="Stropko S.J."/>
            <person name="Newman J.D."/>
        </authorList>
    </citation>
    <scope>NUCLEOTIDE SEQUENCE [LARGE SCALE GENOMIC DNA]</scope>
    <source>
        <strain evidence="8 10">DSM 2063</strain>
    </source>
</reference>
<evidence type="ECO:0000313" key="8">
    <source>
        <dbReference type="EMBL" id="KFF08900.1"/>
    </source>
</evidence>
<dbReference type="GO" id="GO:0009073">
    <property type="term" value="P:aromatic amino acid family biosynthetic process"/>
    <property type="evidence" value="ECO:0007669"/>
    <property type="project" value="UniProtKB-KW"/>
</dbReference>
<keyword evidence="2" id="KW-0028">Amino-acid biosynthesis</keyword>
<evidence type="ECO:0000259" key="7">
    <source>
        <dbReference type="Pfam" id="PF24621"/>
    </source>
</evidence>
<protein>
    <submittedName>
        <fullName evidence="8">3-dehydroquinate synthase</fullName>
        <ecNumber evidence="8">4.2.3.4</ecNumber>
    </submittedName>
</protein>
<dbReference type="CDD" id="cd08198">
    <property type="entry name" value="DHQS-like"/>
    <property type="match status" value="1"/>
</dbReference>
<proteinExistence type="predicted"/>
<evidence type="ECO:0000256" key="1">
    <source>
        <dbReference type="ARBA" id="ARBA00001911"/>
    </source>
</evidence>
<dbReference type="STRING" id="991.IW20_23480"/>
<dbReference type="PANTHER" id="PTHR43622:SF7">
    <property type="entry name" value="3-DEHYDROQUINATE SYNTHASE, CHLOROPLASTIC"/>
    <property type="match status" value="1"/>
</dbReference>
<dbReference type="Gene3D" id="1.20.1090.10">
    <property type="entry name" value="Dehydroquinate synthase-like - alpha domain"/>
    <property type="match status" value="1"/>
</dbReference>
<dbReference type="Pfam" id="PF24621">
    <property type="entry name" value="DHQS_C"/>
    <property type="match status" value="1"/>
</dbReference>
<reference evidence="9 11" key="2">
    <citation type="submission" date="2016-11" db="EMBL/GenBank/DDBJ databases">
        <title>Whole genomes of Flavobacteriaceae.</title>
        <authorList>
            <person name="Stine C."/>
            <person name="Li C."/>
            <person name="Tadesse D."/>
        </authorList>
    </citation>
    <scope>NUCLEOTIDE SEQUENCE [LARGE SCALE GENOMIC DNA]</scope>
    <source>
        <strain evidence="9 11">ATCC 29551</strain>
    </source>
</reference>
<evidence type="ECO:0000256" key="4">
    <source>
        <dbReference type="ARBA" id="ARBA00023141"/>
    </source>
</evidence>
<dbReference type="Pfam" id="PF01761">
    <property type="entry name" value="DHQ_synthase"/>
    <property type="match status" value="1"/>
</dbReference>
<dbReference type="GO" id="GO:0003856">
    <property type="term" value="F:3-dehydroquinate synthase activity"/>
    <property type="evidence" value="ECO:0007669"/>
    <property type="project" value="UniProtKB-EC"/>
</dbReference>
<dbReference type="OrthoDB" id="9806583at2"/>
<evidence type="ECO:0000259" key="6">
    <source>
        <dbReference type="Pfam" id="PF01761"/>
    </source>
</evidence>
<keyword evidence="4" id="KW-0057">Aromatic amino acid biosynthesis</keyword>
<dbReference type="eggNOG" id="COG0337">
    <property type="taxonomic scope" value="Bacteria"/>
</dbReference>
<evidence type="ECO:0000313" key="9">
    <source>
        <dbReference type="EMBL" id="OXA95814.1"/>
    </source>
</evidence>
<evidence type="ECO:0000313" key="10">
    <source>
        <dbReference type="Proteomes" id="UP000028712"/>
    </source>
</evidence>
<dbReference type="Proteomes" id="UP000028712">
    <property type="component" value="Unassembled WGS sequence"/>
</dbReference>
<dbReference type="NCBIfam" id="NF004852">
    <property type="entry name" value="PRK06203.1"/>
    <property type="match status" value="1"/>
</dbReference>